<dbReference type="GO" id="GO:0042597">
    <property type="term" value="C:periplasmic space"/>
    <property type="evidence" value="ECO:0007669"/>
    <property type="project" value="UniProtKB-SubCell"/>
</dbReference>
<comment type="subcellular location">
    <subcellularLocation>
        <location evidence="1">Periplasm</location>
    </subcellularLocation>
</comment>
<keyword evidence="9" id="KW-1185">Reference proteome</keyword>
<dbReference type="InterPro" id="IPR006059">
    <property type="entry name" value="SBP"/>
</dbReference>
<dbReference type="GO" id="GO:0015846">
    <property type="term" value="P:polyamine transport"/>
    <property type="evidence" value="ECO:0007669"/>
    <property type="project" value="InterPro"/>
</dbReference>
<evidence type="ECO:0000256" key="5">
    <source>
        <dbReference type="PIRSR" id="PIRSR019574-1"/>
    </source>
</evidence>
<evidence type="ECO:0000256" key="7">
    <source>
        <dbReference type="SAM" id="SignalP"/>
    </source>
</evidence>
<dbReference type="InterPro" id="IPR001188">
    <property type="entry name" value="Sperm_putr-bd"/>
</dbReference>
<reference evidence="8 9" key="1">
    <citation type="submission" date="2015-07" db="EMBL/GenBank/DDBJ databases">
        <title>Whole genome sequence of Herpetosiphon geysericola DSM 7119.</title>
        <authorList>
            <person name="Hemp J."/>
            <person name="Ward L.M."/>
            <person name="Pace L.A."/>
            <person name="Fischer W.W."/>
        </authorList>
    </citation>
    <scope>NUCLEOTIDE SEQUENCE [LARGE SCALE GENOMIC DNA]</scope>
    <source>
        <strain evidence="8 9">DSM 7119</strain>
    </source>
</reference>
<dbReference type="AlphaFoldDB" id="A0A0P6YVA4"/>
<feature type="binding site" evidence="5">
    <location>
        <position position="109"/>
    </location>
    <ligand>
        <name>spermidine</name>
        <dbReference type="ChEBI" id="CHEBI:57834"/>
    </ligand>
</feature>
<evidence type="ECO:0000256" key="1">
    <source>
        <dbReference type="ARBA" id="ARBA00004418"/>
    </source>
</evidence>
<evidence type="ECO:0000256" key="6">
    <source>
        <dbReference type="SAM" id="MobiDB-lite"/>
    </source>
</evidence>
<dbReference type="SUPFAM" id="SSF53850">
    <property type="entry name" value="Periplasmic binding protein-like II"/>
    <property type="match status" value="1"/>
</dbReference>
<evidence type="ECO:0000313" key="8">
    <source>
        <dbReference type="EMBL" id="KPL89007.1"/>
    </source>
</evidence>
<keyword evidence="3 7" id="KW-0732">Signal</keyword>
<keyword evidence="4" id="KW-0574">Periplasm</keyword>
<feature type="region of interest" description="Disordered" evidence="6">
    <location>
        <begin position="24"/>
        <end position="46"/>
    </location>
</feature>
<dbReference type="EMBL" id="LGKP01000015">
    <property type="protein sequence ID" value="KPL89007.1"/>
    <property type="molecule type" value="Genomic_DNA"/>
</dbReference>
<feature type="binding site" evidence="5">
    <location>
        <position position="61"/>
    </location>
    <ligand>
        <name>spermidine</name>
        <dbReference type="ChEBI" id="CHEBI:57834"/>
    </ligand>
</feature>
<dbReference type="PANTHER" id="PTHR30222">
    <property type="entry name" value="SPERMIDINE/PUTRESCINE-BINDING PERIPLASMIC PROTEIN"/>
    <property type="match status" value="1"/>
</dbReference>
<organism evidence="8 9">
    <name type="scientific">Herpetosiphon geysericola</name>
    <dbReference type="NCBI Taxonomy" id="70996"/>
    <lineage>
        <taxon>Bacteria</taxon>
        <taxon>Bacillati</taxon>
        <taxon>Chloroflexota</taxon>
        <taxon>Chloroflexia</taxon>
        <taxon>Herpetosiphonales</taxon>
        <taxon>Herpetosiphonaceae</taxon>
        <taxon>Herpetosiphon</taxon>
    </lineage>
</organism>
<dbReference type="PANTHER" id="PTHR30222:SF17">
    <property type="entry name" value="SPERMIDINE_PUTRESCINE-BINDING PERIPLASMIC PROTEIN"/>
    <property type="match status" value="1"/>
</dbReference>
<evidence type="ECO:0000313" key="9">
    <source>
        <dbReference type="Proteomes" id="UP000050277"/>
    </source>
</evidence>
<proteinExistence type="predicted"/>
<dbReference type="PROSITE" id="PS51257">
    <property type="entry name" value="PROKAR_LIPOPROTEIN"/>
    <property type="match status" value="1"/>
</dbReference>
<dbReference type="Gene3D" id="3.40.190.10">
    <property type="entry name" value="Periplasmic binding protein-like II"/>
    <property type="match status" value="2"/>
</dbReference>
<dbReference type="GO" id="GO:0019808">
    <property type="term" value="F:polyamine binding"/>
    <property type="evidence" value="ECO:0007669"/>
    <property type="project" value="InterPro"/>
</dbReference>
<dbReference type="Proteomes" id="UP000050277">
    <property type="component" value="Unassembled WGS sequence"/>
</dbReference>
<comment type="caution">
    <text evidence="8">The sequence shown here is derived from an EMBL/GenBank/DDBJ whole genome shotgun (WGS) entry which is preliminary data.</text>
</comment>
<dbReference type="PRINTS" id="PR00909">
    <property type="entry name" value="SPERMDNBNDNG"/>
</dbReference>
<protein>
    <recommendedName>
        <fullName evidence="10">Spermidine/putrescine ABC transporter substrate-binding protein</fullName>
    </recommendedName>
</protein>
<gene>
    <name evidence="8" type="ORF">SE18_10195</name>
</gene>
<evidence type="ECO:0000256" key="3">
    <source>
        <dbReference type="ARBA" id="ARBA00022729"/>
    </source>
</evidence>
<dbReference type="STRING" id="70996.SE18_10195"/>
<feature type="signal peptide" evidence="7">
    <location>
        <begin position="1"/>
        <end position="23"/>
    </location>
</feature>
<feature type="chain" id="PRO_5006133940" description="Spermidine/putrescine ABC transporter substrate-binding protein" evidence="7">
    <location>
        <begin position="24"/>
        <end position="374"/>
    </location>
</feature>
<evidence type="ECO:0000256" key="4">
    <source>
        <dbReference type="ARBA" id="ARBA00022764"/>
    </source>
</evidence>
<feature type="binding site" evidence="5">
    <location>
        <begin position="195"/>
        <end position="198"/>
    </location>
    <ligand>
        <name>spermidine</name>
        <dbReference type="ChEBI" id="CHEBI:57834"/>
    </ligand>
</feature>
<dbReference type="PIRSF" id="PIRSF019574">
    <property type="entry name" value="Periplasmic_polyamine_BP"/>
    <property type="match status" value="1"/>
</dbReference>
<name>A0A0P6YVA4_9CHLR</name>
<keyword evidence="2" id="KW-0813">Transport</keyword>
<evidence type="ECO:0008006" key="10">
    <source>
        <dbReference type="Google" id="ProtNLM"/>
    </source>
</evidence>
<sequence>MMKLNRFGLLLMVLSLLVACGEASPTTTPPTTPAGTATGGNSGSVDRSKLSETLRIYAWGEYIPEDVPQLFESEFGVKVTVDTYSSNEEMAAKIRAGNSGYDIVQPSDYMVALLAEGNYLAKINLANIPNVANIDPANMGLYYDPNNEFSVPYLWGTTGIAYDKTAVSPAPTSWSILFDPAQLSAYKGRVSMLNDEREVIGAAMLFLGKDRNSSEPADLEAAKKVLLEQKPLLAKYNSDNVYQDLASGEVVLAQSWNLYTGLAMIENENIEWVIPQEGGVIWQDTMAIVAGTPNQYTAEVFIDFMNRPEIAAKVADFTGALTPNVKAEPLIGEELKAVYPKIKPSADDRKRLDWLRKGQNATAFSDVWSAVKSQ</sequence>
<accession>A0A0P6YVA4</accession>
<dbReference type="Pfam" id="PF13416">
    <property type="entry name" value="SBP_bac_8"/>
    <property type="match status" value="1"/>
</dbReference>
<dbReference type="PATRIC" id="fig|70996.4.peg.4603"/>
<dbReference type="CDD" id="cd13590">
    <property type="entry name" value="PBP2_PotD_PotF_like"/>
    <property type="match status" value="1"/>
</dbReference>
<evidence type="ECO:0000256" key="2">
    <source>
        <dbReference type="ARBA" id="ARBA00022448"/>
    </source>
</evidence>